<dbReference type="OrthoDB" id="9776116at2"/>
<dbReference type="Proteomes" id="UP000182427">
    <property type="component" value="Chromosome I"/>
</dbReference>
<sequence length="296" mass="33929">MQRFLQPAVLSAISSLDLLAKTVVDGFVAGLHRSPDFGFSQEFAEYRAYAPGDDLRHVDWNLFGRTDRTYIKRYRGETNSQLTVLLDASNSMQLASTDVSKMDYARYLAASLFYMAIKRQRDAAGLIVFDDEVREYVRPSARSGQMVRLMGGLEHAEPRARTDFGKPLHHFQQLLHRRGIAVVVSDFYEEPELIVKTIEPLRFHGNEVVLFHVLDPQEVRMELKSASVLVDLETDQRIEVIPEYAKTTYRQKMQAHIEALRSKARAAGLDYRLLLTDQPLDHALREYLTLRQRGNA</sequence>
<protein>
    <recommendedName>
        <fullName evidence="1">DUF58 domain-containing protein</fullName>
    </recommendedName>
</protein>
<gene>
    <name evidence="2" type="ORF">SAMN05444167_3906</name>
</gene>
<feature type="domain" description="DUF58" evidence="1">
    <location>
        <begin position="45"/>
        <end position="256"/>
    </location>
</feature>
<evidence type="ECO:0000259" key="1">
    <source>
        <dbReference type="Pfam" id="PF01882"/>
    </source>
</evidence>
<reference evidence="2 3" key="1">
    <citation type="submission" date="2016-10" db="EMBL/GenBank/DDBJ databases">
        <authorList>
            <person name="de Groot N.N."/>
        </authorList>
    </citation>
    <scope>NUCLEOTIDE SEQUENCE [LARGE SCALE GENOMIC DNA]</scope>
    <source>
        <strain evidence="2 3">GAS232</strain>
    </source>
</reference>
<dbReference type="PANTHER" id="PTHR33608">
    <property type="entry name" value="BLL2464 PROTEIN"/>
    <property type="match status" value="1"/>
</dbReference>
<dbReference type="RefSeq" id="WP_083346625.1">
    <property type="nucleotide sequence ID" value="NZ_LT629690.1"/>
</dbReference>
<dbReference type="InterPro" id="IPR036465">
    <property type="entry name" value="vWFA_dom_sf"/>
</dbReference>
<dbReference type="Pfam" id="PF01882">
    <property type="entry name" value="DUF58"/>
    <property type="match status" value="1"/>
</dbReference>
<dbReference type="PANTHER" id="PTHR33608:SF7">
    <property type="entry name" value="DUF58 DOMAIN-CONTAINING PROTEIN"/>
    <property type="match status" value="1"/>
</dbReference>
<dbReference type="SUPFAM" id="SSF53300">
    <property type="entry name" value="vWA-like"/>
    <property type="match status" value="1"/>
</dbReference>
<name>A0A1G7QKP9_9BACT</name>
<dbReference type="EMBL" id="LT629690">
    <property type="protein sequence ID" value="SDF99062.1"/>
    <property type="molecule type" value="Genomic_DNA"/>
</dbReference>
<dbReference type="AlphaFoldDB" id="A0A1G7QKP9"/>
<dbReference type="InterPro" id="IPR002881">
    <property type="entry name" value="DUF58"/>
</dbReference>
<dbReference type="Gene3D" id="3.40.50.410">
    <property type="entry name" value="von Willebrand factor, type A domain"/>
    <property type="match status" value="1"/>
</dbReference>
<organism evidence="2 3">
    <name type="scientific">Terriglobus roseus</name>
    <dbReference type="NCBI Taxonomy" id="392734"/>
    <lineage>
        <taxon>Bacteria</taxon>
        <taxon>Pseudomonadati</taxon>
        <taxon>Acidobacteriota</taxon>
        <taxon>Terriglobia</taxon>
        <taxon>Terriglobales</taxon>
        <taxon>Acidobacteriaceae</taxon>
        <taxon>Terriglobus</taxon>
    </lineage>
</organism>
<evidence type="ECO:0000313" key="3">
    <source>
        <dbReference type="Proteomes" id="UP000182427"/>
    </source>
</evidence>
<keyword evidence="3" id="KW-1185">Reference proteome</keyword>
<evidence type="ECO:0000313" key="2">
    <source>
        <dbReference type="EMBL" id="SDF99062.1"/>
    </source>
</evidence>
<accession>A0A1G7QKP9</accession>
<proteinExistence type="predicted"/>